<comment type="cofactor">
    <cofactor evidence="1 8">
        <name>FAD</name>
        <dbReference type="ChEBI" id="CHEBI:57692"/>
    </cofactor>
</comment>
<dbReference type="FunFam" id="3.50.50.60:FF:000023">
    <property type="entry name" value="Dimethylaniline monooxygenase [N-oxide-forming]"/>
    <property type="match status" value="1"/>
</dbReference>
<comment type="caution">
    <text evidence="10">The sequence shown here is derived from an EMBL/GenBank/DDBJ whole genome shotgun (WGS) entry which is preliminary data.</text>
</comment>
<name>A0ABD0NUI2_CIRMR</name>
<keyword evidence="3 8" id="KW-0285">Flavoprotein</keyword>
<dbReference type="PRINTS" id="PR00370">
    <property type="entry name" value="FMOXYGENASE"/>
</dbReference>
<evidence type="ECO:0000313" key="11">
    <source>
        <dbReference type="Proteomes" id="UP001529510"/>
    </source>
</evidence>
<dbReference type="PANTHER" id="PTHR23023">
    <property type="entry name" value="DIMETHYLANILINE MONOOXYGENASE"/>
    <property type="match status" value="1"/>
</dbReference>
<dbReference type="InterPro" id="IPR050346">
    <property type="entry name" value="FMO-like"/>
</dbReference>
<evidence type="ECO:0000313" key="10">
    <source>
        <dbReference type="EMBL" id="KAL0164103.1"/>
    </source>
</evidence>
<dbReference type="GO" id="GO:0004497">
    <property type="term" value="F:monooxygenase activity"/>
    <property type="evidence" value="ECO:0007669"/>
    <property type="project" value="UniProtKB-KW"/>
</dbReference>
<dbReference type="AlphaFoldDB" id="A0ABD0NUI2"/>
<keyword evidence="9" id="KW-0472">Membrane</keyword>
<gene>
    <name evidence="10" type="ORF">M9458_039856</name>
</gene>
<dbReference type="InterPro" id="IPR000960">
    <property type="entry name" value="Flavin_mOase"/>
</dbReference>
<evidence type="ECO:0000256" key="9">
    <source>
        <dbReference type="SAM" id="Phobius"/>
    </source>
</evidence>
<keyword evidence="7 8" id="KW-0503">Monooxygenase</keyword>
<evidence type="ECO:0000256" key="1">
    <source>
        <dbReference type="ARBA" id="ARBA00001974"/>
    </source>
</evidence>
<dbReference type="EMBL" id="JAMKFB020000020">
    <property type="protein sequence ID" value="KAL0164103.1"/>
    <property type="molecule type" value="Genomic_DNA"/>
</dbReference>
<dbReference type="InterPro" id="IPR036188">
    <property type="entry name" value="FAD/NAD-bd_sf"/>
</dbReference>
<evidence type="ECO:0000256" key="4">
    <source>
        <dbReference type="ARBA" id="ARBA00022827"/>
    </source>
</evidence>
<comment type="similarity">
    <text evidence="2 8">Belongs to the FMO family.</text>
</comment>
<keyword evidence="4 8" id="KW-0274">FAD</keyword>
<evidence type="ECO:0000256" key="7">
    <source>
        <dbReference type="ARBA" id="ARBA00023033"/>
    </source>
</evidence>
<dbReference type="InterPro" id="IPR020946">
    <property type="entry name" value="Flavin_mOase-like"/>
</dbReference>
<evidence type="ECO:0000256" key="8">
    <source>
        <dbReference type="RuleBase" id="RU361177"/>
    </source>
</evidence>
<evidence type="ECO:0000256" key="2">
    <source>
        <dbReference type="ARBA" id="ARBA00009183"/>
    </source>
</evidence>
<protein>
    <recommendedName>
        <fullName evidence="8">Flavin-containing monooxygenase</fullName>
        <ecNumber evidence="8">1.-.-.-</ecNumber>
    </recommendedName>
</protein>
<sequence>MIQSKEEESHSLVTLLVLINISYFDKLRFTLINPLIQFPLLSFVLFPFLTLLDVPEYPDRGLPLDMIMVRRVRDLINTLLPRALLNWIGERSLNQRHDHKLYGLQPAHRILDQRTVINDDLAGRILVGELVMKPNVQKFQGSTVVFDDGTVEEMIDAVILCTGYDYRFSFLPDSLNSGSDGDLKLYRRVFPPSLERPTLAIMGLLQTKGPIMPVAELQARWATRVIAGNEQP</sequence>
<keyword evidence="11" id="KW-1185">Reference proteome</keyword>
<keyword evidence="9" id="KW-0812">Transmembrane</keyword>
<dbReference type="Pfam" id="PF00743">
    <property type="entry name" value="FMO-like"/>
    <property type="match status" value="1"/>
</dbReference>
<dbReference type="EC" id="1.-.-.-" evidence="8"/>
<keyword evidence="6 8" id="KW-0560">Oxidoreductase</keyword>
<keyword evidence="9" id="KW-1133">Transmembrane helix</keyword>
<proteinExistence type="inferred from homology"/>
<keyword evidence="5" id="KW-0521">NADP</keyword>
<evidence type="ECO:0000256" key="5">
    <source>
        <dbReference type="ARBA" id="ARBA00022857"/>
    </source>
</evidence>
<dbReference type="Gene3D" id="3.50.50.60">
    <property type="entry name" value="FAD/NAD(P)-binding domain"/>
    <property type="match status" value="2"/>
</dbReference>
<evidence type="ECO:0000256" key="3">
    <source>
        <dbReference type="ARBA" id="ARBA00022630"/>
    </source>
</evidence>
<dbReference type="Proteomes" id="UP001529510">
    <property type="component" value="Unassembled WGS sequence"/>
</dbReference>
<evidence type="ECO:0000256" key="6">
    <source>
        <dbReference type="ARBA" id="ARBA00023002"/>
    </source>
</evidence>
<feature type="transmembrane region" description="Helical" evidence="9">
    <location>
        <begin position="35"/>
        <end position="54"/>
    </location>
</feature>
<organism evidence="10 11">
    <name type="scientific">Cirrhinus mrigala</name>
    <name type="common">Mrigala</name>
    <dbReference type="NCBI Taxonomy" id="683832"/>
    <lineage>
        <taxon>Eukaryota</taxon>
        <taxon>Metazoa</taxon>
        <taxon>Chordata</taxon>
        <taxon>Craniata</taxon>
        <taxon>Vertebrata</taxon>
        <taxon>Euteleostomi</taxon>
        <taxon>Actinopterygii</taxon>
        <taxon>Neopterygii</taxon>
        <taxon>Teleostei</taxon>
        <taxon>Ostariophysi</taxon>
        <taxon>Cypriniformes</taxon>
        <taxon>Cyprinidae</taxon>
        <taxon>Labeoninae</taxon>
        <taxon>Labeonini</taxon>
        <taxon>Cirrhinus</taxon>
    </lineage>
</organism>
<reference evidence="10 11" key="1">
    <citation type="submission" date="2024-05" db="EMBL/GenBank/DDBJ databases">
        <title>Genome sequencing and assembly of Indian major carp, Cirrhinus mrigala (Hamilton, 1822).</title>
        <authorList>
            <person name="Mohindra V."/>
            <person name="Chowdhury L.M."/>
            <person name="Lal K."/>
            <person name="Jena J.K."/>
        </authorList>
    </citation>
    <scope>NUCLEOTIDE SEQUENCE [LARGE SCALE GENOMIC DNA]</scope>
    <source>
        <strain evidence="10">CM1030</strain>
        <tissue evidence="10">Blood</tissue>
    </source>
</reference>
<dbReference type="SUPFAM" id="SSF51905">
    <property type="entry name" value="FAD/NAD(P)-binding domain"/>
    <property type="match status" value="1"/>
</dbReference>
<accession>A0ABD0NUI2</accession>